<dbReference type="GeneID" id="77954047"/>
<proteinExistence type="predicted"/>
<evidence type="ECO:0000256" key="1">
    <source>
        <dbReference type="SAM" id="Phobius"/>
    </source>
</evidence>
<reference evidence="3" key="1">
    <citation type="submission" date="2020-08" db="EMBL/GenBank/DDBJ databases">
        <authorList>
            <person name="Jean-Baptiste R."/>
            <person name="Gibb B.P."/>
            <person name="Hussain S.I."/>
            <person name="Kamruzzaman M.A."/>
            <person name="Mosfique B."/>
            <person name="McPherson K.A."/>
            <person name="LaCorte G.A."/>
            <person name="Khan M.A."/>
            <person name="Chohan S."/>
            <person name="Le T.Q."/>
            <person name="Hernandez K.M."/>
            <person name="Mata K."/>
            <person name="Percy M."/>
            <person name="Ball S.L."/>
            <person name="Garlena R.A."/>
            <person name="Russell D.A."/>
            <person name="Pope W.H."/>
            <person name="Jacobs-Sera D."/>
            <person name="Hatfull G.F."/>
        </authorList>
    </citation>
    <scope>NUCLEOTIDE SEQUENCE [LARGE SCALE GENOMIC DNA]</scope>
</reference>
<accession>A0A7M1CLK8</accession>
<gene>
    <name evidence="2" type="primary">29</name>
    <name evidence="2" type="ORF">SEA_PHIVES_29</name>
</gene>
<sequence length="33" mass="3550">MKKETREALGTFAFCFALAFIFSLPSLLAALAA</sequence>
<evidence type="ECO:0000313" key="2">
    <source>
        <dbReference type="EMBL" id="QOP65157.1"/>
    </source>
</evidence>
<feature type="transmembrane region" description="Helical" evidence="1">
    <location>
        <begin position="12"/>
        <end position="32"/>
    </location>
</feature>
<dbReference type="EMBL" id="MT889376">
    <property type="protein sequence ID" value="QOP65157.1"/>
    <property type="molecule type" value="Genomic_DNA"/>
</dbReference>
<keyword evidence="1" id="KW-1133">Transmembrane helix</keyword>
<name>A0A7M1CLK8_9CAUD</name>
<dbReference type="RefSeq" id="YP_010677663.1">
    <property type="nucleotide sequence ID" value="NC_071024.1"/>
</dbReference>
<keyword evidence="1" id="KW-0472">Membrane</keyword>
<dbReference type="KEGG" id="vg:77954047"/>
<organism evidence="2 3">
    <name type="scientific">Arthrobacter phage Phives</name>
    <dbReference type="NCBI Taxonomy" id="2776856"/>
    <lineage>
        <taxon>Viruses</taxon>
        <taxon>Duplodnaviria</taxon>
        <taxon>Heunggongvirae</taxon>
        <taxon>Uroviricota</taxon>
        <taxon>Caudoviricetes</taxon>
        <taxon>Casidaviridae</taxon>
        <taxon>Yangvirus</taxon>
        <taxon>Yangvirus phives</taxon>
    </lineage>
</organism>
<keyword evidence="3" id="KW-1185">Reference proteome</keyword>
<evidence type="ECO:0000313" key="3">
    <source>
        <dbReference type="Proteomes" id="UP000594072"/>
    </source>
</evidence>
<keyword evidence="1" id="KW-0812">Transmembrane</keyword>
<dbReference type="Proteomes" id="UP000594072">
    <property type="component" value="Segment"/>
</dbReference>
<protein>
    <submittedName>
        <fullName evidence="2">Membrane protein</fullName>
    </submittedName>
</protein>